<reference evidence="2 3" key="1">
    <citation type="submission" date="2019-01" db="EMBL/GenBank/DDBJ databases">
        <title>Ktedonosporobacter rubrisoli SCAWS-G2.</title>
        <authorList>
            <person name="Huang Y."/>
            <person name="Yan B."/>
        </authorList>
    </citation>
    <scope>NUCLEOTIDE SEQUENCE [LARGE SCALE GENOMIC DNA]</scope>
    <source>
        <strain evidence="2 3">SCAWS-G2</strain>
    </source>
</reference>
<accession>A0A4P6JW65</accession>
<dbReference type="Gene3D" id="2.120.10.30">
    <property type="entry name" value="TolB, C-terminal domain"/>
    <property type="match status" value="1"/>
</dbReference>
<evidence type="ECO:0000313" key="2">
    <source>
        <dbReference type="EMBL" id="QBD79236.1"/>
    </source>
</evidence>
<dbReference type="RefSeq" id="WP_129890289.1">
    <property type="nucleotide sequence ID" value="NZ_CP035758.1"/>
</dbReference>
<dbReference type="AlphaFoldDB" id="A0A4P6JW65"/>
<evidence type="ECO:0000256" key="1">
    <source>
        <dbReference type="ARBA" id="ARBA00009820"/>
    </source>
</evidence>
<dbReference type="KEGG" id="kbs:EPA93_25935"/>
<dbReference type="PANTHER" id="PTHR36842">
    <property type="entry name" value="PROTEIN TOLB HOMOLOG"/>
    <property type="match status" value="1"/>
</dbReference>
<dbReference type="PANTHER" id="PTHR36842:SF1">
    <property type="entry name" value="PROTEIN TOLB"/>
    <property type="match status" value="1"/>
</dbReference>
<dbReference type="SUPFAM" id="SSF82171">
    <property type="entry name" value="DPP6 N-terminal domain-like"/>
    <property type="match status" value="1"/>
</dbReference>
<name>A0A4P6JW65_KTERU</name>
<evidence type="ECO:0000313" key="3">
    <source>
        <dbReference type="Proteomes" id="UP000290365"/>
    </source>
</evidence>
<protein>
    <recommendedName>
        <fullName evidence="4">WD40 repeat domain-containing protein</fullName>
    </recommendedName>
</protein>
<dbReference type="Pfam" id="PF07676">
    <property type="entry name" value="PD40"/>
    <property type="match status" value="3"/>
</dbReference>
<sequence>MKRVVSILLLLTVISGAGLAVAYWVSMHSAAPERSARVKTASTELAPSYIYYTLKDARGFVLAQALRGSNGQPISAPQTIAVLGNGFGLSTADNVTSMQLSPDGNYLAINGTRDHGDQVWIYATQHKTISLVPAHVSGNFLHWLPRGNGHTFLYRPVLPLGPGLSLDNRGWNPGLWTVDAASGTYQNLDIGTPSVNLIDAAPSPDGAHVIYSTTTGLGQGSDIFEMNSDGSGRVSLFQNHAEAQAIVGLFAWSPDGKNIAFERLSDSATPFLPASIWVMNQQGAQQRHLAEADGGHGFMLSWSPDSSKIAFVARANAGDRHADAQAQALQCSIGVVDVASAHSWLVASPQQTGEQMNINPTWTADSASITFTALNPTNRVVGGTPRYWSAHISGSQMKPSVTPITPALQHVVATQ</sequence>
<dbReference type="Proteomes" id="UP000290365">
    <property type="component" value="Chromosome"/>
</dbReference>
<organism evidence="2 3">
    <name type="scientific">Ktedonosporobacter rubrisoli</name>
    <dbReference type="NCBI Taxonomy" id="2509675"/>
    <lineage>
        <taxon>Bacteria</taxon>
        <taxon>Bacillati</taxon>
        <taxon>Chloroflexota</taxon>
        <taxon>Ktedonobacteria</taxon>
        <taxon>Ktedonobacterales</taxon>
        <taxon>Ktedonosporobacteraceae</taxon>
        <taxon>Ktedonosporobacter</taxon>
    </lineage>
</organism>
<comment type="similarity">
    <text evidence="1">Belongs to the TolB family.</text>
</comment>
<gene>
    <name evidence="2" type="ORF">EPA93_25935</name>
</gene>
<proteinExistence type="inferred from homology"/>
<evidence type="ECO:0008006" key="4">
    <source>
        <dbReference type="Google" id="ProtNLM"/>
    </source>
</evidence>
<keyword evidence="3" id="KW-1185">Reference proteome</keyword>
<dbReference type="InterPro" id="IPR011659">
    <property type="entry name" value="WD40"/>
</dbReference>
<dbReference type="EMBL" id="CP035758">
    <property type="protein sequence ID" value="QBD79236.1"/>
    <property type="molecule type" value="Genomic_DNA"/>
</dbReference>
<dbReference type="InterPro" id="IPR011042">
    <property type="entry name" value="6-blade_b-propeller_TolB-like"/>
</dbReference>
<dbReference type="OrthoDB" id="142938at2"/>